<dbReference type="PANTHER" id="PTHR34614:SF2">
    <property type="entry name" value="TRANSPOSASE IS4-LIKE DOMAIN-CONTAINING PROTEIN"/>
    <property type="match status" value="1"/>
</dbReference>
<dbReference type="EMBL" id="WEHX01000071">
    <property type="protein sequence ID" value="KAB7656498.1"/>
    <property type="molecule type" value="Genomic_DNA"/>
</dbReference>
<dbReference type="InterPro" id="IPR002559">
    <property type="entry name" value="Transposase_11"/>
</dbReference>
<organism evidence="2 3">
    <name type="scientific">Sutterella seckii</name>
    <dbReference type="NCBI Taxonomy" id="1944635"/>
    <lineage>
        <taxon>Bacteria</taxon>
        <taxon>Pseudomonadati</taxon>
        <taxon>Pseudomonadota</taxon>
        <taxon>Betaproteobacteria</taxon>
        <taxon>Burkholderiales</taxon>
        <taxon>Sutterellaceae</taxon>
        <taxon>Sutterella</taxon>
    </lineage>
</organism>
<dbReference type="Pfam" id="PF01609">
    <property type="entry name" value="DDE_Tnp_1"/>
    <property type="match status" value="1"/>
</dbReference>
<evidence type="ECO:0000259" key="1">
    <source>
        <dbReference type="Pfam" id="PF01609"/>
    </source>
</evidence>
<evidence type="ECO:0000313" key="3">
    <source>
        <dbReference type="Proteomes" id="UP000430564"/>
    </source>
</evidence>
<dbReference type="PANTHER" id="PTHR34614">
    <property type="match status" value="1"/>
</dbReference>
<protein>
    <submittedName>
        <fullName evidence="2">Transposase</fullName>
    </submittedName>
</protein>
<dbReference type="GO" id="GO:0004803">
    <property type="term" value="F:transposase activity"/>
    <property type="evidence" value="ECO:0007669"/>
    <property type="project" value="InterPro"/>
</dbReference>
<evidence type="ECO:0000313" key="2">
    <source>
        <dbReference type="EMBL" id="KAB7656498.1"/>
    </source>
</evidence>
<gene>
    <name evidence="2" type="ORF">GBM95_08975</name>
</gene>
<dbReference type="GO" id="GO:0006313">
    <property type="term" value="P:DNA transposition"/>
    <property type="evidence" value="ECO:0007669"/>
    <property type="project" value="InterPro"/>
</dbReference>
<dbReference type="Proteomes" id="UP000430564">
    <property type="component" value="Unassembled WGS sequence"/>
</dbReference>
<name>A0A6I1EQS7_9BURK</name>
<dbReference type="GO" id="GO:0003677">
    <property type="term" value="F:DNA binding"/>
    <property type="evidence" value="ECO:0007669"/>
    <property type="project" value="InterPro"/>
</dbReference>
<comment type="caution">
    <text evidence="2">The sequence shown here is derived from an EMBL/GenBank/DDBJ whole genome shotgun (WGS) entry which is preliminary data.</text>
</comment>
<dbReference type="AlphaFoldDB" id="A0A6I1EQS7"/>
<dbReference type="OrthoDB" id="9150060at2"/>
<accession>A0A6I1EQS7</accession>
<feature type="domain" description="Transposase IS4-like" evidence="1">
    <location>
        <begin position="175"/>
        <end position="431"/>
    </location>
</feature>
<proteinExistence type="predicted"/>
<sequence length="543" mass="62734">MGQKWCPPTEGMMFPNEKFFEYFPETPLPELRPAAERSCTLMAGTFVAIEEVVNHYRLDELLAKHFGDRAGLVLDLASYMVVEGRNQGQYYPDYAYRHPLFSPGMRIYSDSTVSKFLSSVKDEQIAGFLNDWNADRDHKSRIYVSYDSTNKNCQAGDVDFVEFGKAKVDLGLPIFNVGLAMDQNNRIPLFYELYPGSINDVSQFRFMVDKAVGYGYMNIGFIIDRGYFCKANIRYMDEQNYGFVMMVKGCKPLVCDIIDEHRSTFETRRACSIAGQHIHGTTVKRKLFPDDERERYLHLFFSPVKMMKERCRLEDEIEQMQRLIERSVGQQITFGEPHSRFFDFLYDDEGRLVTALEKTEAVEKELERCGYFCIVTSDKMSAQEAYLLYYGRDASEKLFRADKTFLGAKTARVHSASSVKAKMLVEFIALIIRQRIYCLLKDEMLKLNVRKNYMTVPAAIKELDKIELVRINQGRYQLDHAITKNQEEILRAFGLTKNHVMARASSISEMIAGSENTSFTEETDDEEDGDEDLYMTEVYDAEE</sequence>
<reference evidence="2 3" key="1">
    <citation type="submission" date="2019-10" db="EMBL/GenBank/DDBJ databases">
        <title>Genome diversity of Sutterella seckii.</title>
        <authorList>
            <person name="Chaplin A.V."/>
            <person name="Sokolova S.R."/>
            <person name="Mosin K.A."/>
            <person name="Ivanova E.L."/>
            <person name="Kochetkova T.O."/>
            <person name="Goltsov A.Y."/>
            <person name="Trofimov D.Y."/>
            <person name="Efimov B.A."/>
        </authorList>
    </citation>
    <scope>NUCLEOTIDE SEQUENCE [LARGE SCALE GENOMIC DNA]</scope>
    <source>
        <strain evidence="2 3">ASD393</strain>
    </source>
</reference>